<evidence type="ECO:0000256" key="1">
    <source>
        <dbReference type="SAM" id="MobiDB-lite"/>
    </source>
</evidence>
<keyword evidence="3" id="KW-1185">Reference proteome</keyword>
<dbReference type="EMBL" id="JBHUDB010000001">
    <property type="protein sequence ID" value="MFD1569824.1"/>
    <property type="molecule type" value="Genomic_DNA"/>
</dbReference>
<dbReference type="RefSeq" id="WP_256416513.1">
    <property type="nucleotide sequence ID" value="NZ_JANHDL010000001.1"/>
</dbReference>
<keyword evidence="2" id="KW-0378">Hydrolase</keyword>
<dbReference type="AlphaFoldDB" id="A0ABD6BYX9"/>
<feature type="region of interest" description="Disordered" evidence="1">
    <location>
        <begin position="375"/>
        <end position="405"/>
    </location>
</feature>
<evidence type="ECO:0000313" key="3">
    <source>
        <dbReference type="Proteomes" id="UP001597185"/>
    </source>
</evidence>
<organism evidence="2 3">
    <name type="scientific">Halorubrum laminariae</name>
    <dbReference type="NCBI Taxonomy" id="1433523"/>
    <lineage>
        <taxon>Archaea</taxon>
        <taxon>Methanobacteriati</taxon>
        <taxon>Methanobacteriota</taxon>
        <taxon>Stenosarchaea group</taxon>
        <taxon>Halobacteria</taxon>
        <taxon>Halobacteriales</taxon>
        <taxon>Haloferacaceae</taxon>
        <taxon>Halorubrum</taxon>
    </lineage>
</organism>
<dbReference type="Proteomes" id="UP001597185">
    <property type="component" value="Unassembled WGS sequence"/>
</dbReference>
<evidence type="ECO:0000313" key="2">
    <source>
        <dbReference type="EMBL" id="MFD1569824.1"/>
    </source>
</evidence>
<comment type="caution">
    <text evidence="2">The sequence shown here is derived from an EMBL/GenBank/DDBJ whole genome shotgun (WGS) entry which is preliminary data.</text>
</comment>
<proteinExistence type="predicted"/>
<keyword evidence="2" id="KW-0540">Nuclease</keyword>
<reference evidence="2 3" key="1">
    <citation type="journal article" date="2019" name="Int. J. Syst. Evol. Microbiol.">
        <title>The Global Catalogue of Microorganisms (GCM) 10K type strain sequencing project: providing services to taxonomists for standard genome sequencing and annotation.</title>
        <authorList>
            <consortium name="The Broad Institute Genomics Platform"/>
            <consortium name="The Broad Institute Genome Sequencing Center for Infectious Disease"/>
            <person name="Wu L."/>
            <person name="Ma J."/>
        </authorList>
    </citation>
    <scope>NUCLEOTIDE SEQUENCE [LARGE SCALE GENOMIC DNA]</scope>
    <source>
        <strain evidence="2 3">CGMCC 1.12689</strain>
    </source>
</reference>
<protein>
    <submittedName>
        <fullName evidence="2">Exonuclease RecJ</fullName>
    </submittedName>
</protein>
<accession>A0ABD6BYX9</accession>
<sequence length="417" mass="41690">MTEATSAAPAPDALAGVLADAPFVRLVATDDGDALAAAGLLARALRAAGTPFQVRVDRDPVPDDIADGITVTVGVDRGAHAIPGTARPASADTFAVARQLGVDPDPVVALAGVVAAGSVPGTDGSGDALDAAKEGGLVERRPGVAVPTAETPEFADGLAASTLVRTPYSGVPEATRAALDDLGLPAEMDDDDHRRLASLVAVDVVDAADATARSASAVERALRPYATVGDAAPVETVGGYADVLDTLAREAPGTGIALALDADPSDALQTAALDAWRAHGLAAHRALDAATIGRYDGCVVARVESPESATDASGASRAVLPTVARLLRDFRSPEPVAVAVDESGGQLAAAATESRGLGDACRSVAAELHADGWGTTDRGGIAVDNDSDSDVSDPDNGAETKSNADITSALAALREAL</sequence>
<name>A0ABD6BYX9_9EURY</name>
<gene>
    <name evidence="2" type="ORF">ACFR9T_04370</name>
</gene>
<dbReference type="GO" id="GO:0004527">
    <property type="term" value="F:exonuclease activity"/>
    <property type="evidence" value="ECO:0007669"/>
    <property type="project" value="UniProtKB-KW"/>
</dbReference>
<keyword evidence="2" id="KW-0269">Exonuclease</keyword>